<reference evidence="2" key="1">
    <citation type="submission" date="2022-07" db="EMBL/GenBank/DDBJ databases">
        <title>Bombella genomes.</title>
        <authorList>
            <person name="Harer L."/>
            <person name="Styblova S."/>
            <person name="Ehrmann M."/>
        </authorList>
    </citation>
    <scope>NUCLEOTIDE SEQUENCE</scope>
    <source>
        <strain evidence="2">TMW 2.2543</strain>
    </source>
</reference>
<protein>
    <submittedName>
        <fullName evidence="2">Uncharacterized protein</fullName>
    </submittedName>
</protein>
<sequence length="304" mass="32564">MKKFLWLVAFLAAFPSTGVAQVSPARWTQNYAPTLADWQAALLYKGQPIPNALDSINSDLQSKVGQSDIKSIQDALSGMLPAENGTATNLTLTGNSGFNLASTEKQIISFQPVDGRPALGFFDEYGSFSPIFFLDGTSNGSFLGIGSQTWISPDPEITGRMTITSAPSPLIRFRSTISGSVADIWQDEVGNLNIDPNGNHVSIFGNSLNVESGNVNLNGSTVNISSKNTRNYLQIWQDSSGKSVISANGSSNALTIYASVINMQAIPQYWGTTTNTSLCGSIPGSTGCRPIKDNEGSTHYEPYW</sequence>
<evidence type="ECO:0000313" key="2">
    <source>
        <dbReference type="EMBL" id="MCX5617593.1"/>
    </source>
</evidence>
<evidence type="ECO:0000256" key="1">
    <source>
        <dbReference type="SAM" id="SignalP"/>
    </source>
</evidence>
<name>A0ABT3WIX8_9PROT</name>
<comment type="caution">
    <text evidence="2">The sequence shown here is derived from an EMBL/GenBank/DDBJ whole genome shotgun (WGS) entry which is preliminary data.</text>
</comment>
<feature type="chain" id="PRO_5045917239" evidence="1">
    <location>
        <begin position="21"/>
        <end position="304"/>
    </location>
</feature>
<keyword evidence="3" id="KW-1185">Reference proteome</keyword>
<proteinExistence type="predicted"/>
<dbReference type="Proteomes" id="UP001165576">
    <property type="component" value="Unassembled WGS sequence"/>
</dbReference>
<accession>A0ABT3WIX8</accession>
<dbReference type="EMBL" id="JANIDY010000001">
    <property type="protein sequence ID" value="MCX5617593.1"/>
    <property type="molecule type" value="Genomic_DNA"/>
</dbReference>
<dbReference type="RefSeq" id="WP_266116068.1">
    <property type="nucleotide sequence ID" value="NZ_JANIDY010000001.1"/>
</dbReference>
<keyword evidence="1" id="KW-0732">Signal</keyword>
<feature type="signal peptide" evidence="1">
    <location>
        <begin position="1"/>
        <end position="20"/>
    </location>
</feature>
<evidence type="ECO:0000313" key="3">
    <source>
        <dbReference type="Proteomes" id="UP001165576"/>
    </source>
</evidence>
<organism evidence="2 3">
    <name type="scientific">Bombella pluederhausensis</name>
    <dbReference type="NCBI Taxonomy" id="2967336"/>
    <lineage>
        <taxon>Bacteria</taxon>
        <taxon>Pseudomonadati</taxon>
        <taxon>Pseudomonadota</taxon>
        <taxon>Alphaproteobacteria</taxon>
        <taxon>Acetobacterales</taxon>
        <taxon>Acetobacteraceae</taxon>
        <taxon>Bombella</taxon>
    </lineage>
</organism>
<gene>
    <name evidence="2" type="ORF">NQF86_02750</name>
</gene>